<proteinExistence type="predicted"/>
<organism evidence="1 2">
    <name type="scientific">Zalaria obscura</name>
    <dbReference type="NCBI Taxonomy" id="2024903"/>
    <lineage>
        <taxon>Eukaryota</taxon>
        <taxon>Fungi</taxon>
        <taxon>Dikarya</taxon>
        <taxon>Ascomycota</taxon>
        <taxon>Pezizomycotina</taxon>
        <taxon>Dothideomycetes</taxon>
        <taxon>Dothideomycetidae</taxon>
        <taxon>Dothideales</taxon>
        <taxon>Zalariaceae</taxon>
        <taxon>Zalaria</taxon>
    </lineage>
</organism>
<protein>
    <submittedName>
        <fullName evidence="1">Uncharacterized protein</fullName>
    </submittedName>
</protein>
<evidence type="ECO:0000313" key="2">
    <source>
        <dbReference type="Proteomes" id="UP001320706"/>
    </source>
</evidence>
<reference evidence="1" key="1">
    <citation type="submission" date="2024-02" db="EMBL/GenBank/DDBJ databases">
        <title>Metagenome Assembled Genome of Zalaria obscura JY119.</title>
        <authorList>
            <person name="Vighnesh L."/>
            <person name="Jagadeeshwari U."/>
            <person name="Venkata Ramana C."/>
            <person name="Sasikala C."/>
        </authorList>
    </citation>
    <scope>NUCLEOTIDE SEQUENCE</scope>
    <source>
        <strain evidence="1">JY119</strain>
    </source>
</reference>
<comment type="caution">
    <text evidence="1">The sequence shown here is derived from an EMBL/GenBank/DDBJ whole genome shotgun (WGS) entry which is preliminary data.</text>
</comment>
<dbReference type="EMBL" id="JAMKPW020000010">
    <property type="protein sequence ID" value="KAK8214781.1"/>
    <property type="molecule type" value="Genomic_DNA"/>
</dbReference>
<keyword evidence="2" id="KW-1185">Reference proteome</keyword>
<evidence type="ECO:0000313" key="1">
    <source>
        <dbReference type="EMBL" id="KAK8214781.1"/>
    </source>
</evidence>
<sequence>MLLRSICPSKERVGAVKVHGEQCRYVYHELADGRCYRITEPRWGGILRHKMSAALCDTACMIAELRVADSGDTIGADLYTWDTSACSSYPT</sequence>
<name>A0ACC3SKQ8_9PEZI</name>
<accession>A0ACC3SKQ8</accession>
<gene>
    <name evidence="1" type="ORF">M8818_002364</name>
</gene>
<dbReference type="Proteomes" id="UP001320706">
    <property type="component" value="Unassembled WGS sequence"/>
</dbReference>